<sequence>MFALALRVELTNTWEGITVLRKMIFTSAAAAAGLALLAGPAEARPDWANYWHKYPTAEQCEEQRRLSENNGSRVSDRCEPDGGGSYQYWT</sequence>
<evidence type="ECO:0000313" key="4">
    <source>
        <dbReference type="Proteomes" id="UP000321424"/>
    </source>
</evidence>
<protein>
    <recommendedName>
        <fullName evidence="5">Ricin B lectin domain-containing protein</fullName>
    </recommendedName>
</protein>
<comment type="caution">
    <text evidence="3">The sequence shown here is derived from an EMBL/GenBank/DDBJ whole genome shotgun (WGS) entry which is preliminary data.</text>
</comment>
<name>A0A511MUY7_9NOCA</name>
<keyword evidence="2" id="KW-0732">Signal</keyword>
<organism evidence="3 4">
    <name type="scientific">Nocardia ninae NBRC 108245</name>
    <dbReference type="NCBI Taxonomy" id="1210091"/>
    <lineage>
        <taxon>Bacteria</taxon>
        <taxon>Bacillati</taxon>
        <taxon>Actinomycetota</taxon>
        <taxon>Actinomycetes</taxon>
        <taxon>Mycobacteriales</taxon>
        <taxon>Nocardiaceae</taxon>
        <taxon>Nocardia</taxon>
    </lineage>
</organism>
<evidence type="ECO:0008006" key="5">
    <source>
        <dbReference type="Google" id="ProtNLM"/>
    </source>
</evidence>
<feature type="signal peptide" evidence="2">
    <location>
        <begin position="1"/>
        <end position="43"/>
    </location>
</feature>
<feature type="region of interest" description="Disordered" evidence="1">
    <location>
        <begin position="61"/>
        <end position="90"/>
    </location>
</feature>
<evidence type="ECO:0000313" key="3">
    <source>
        <dbReference type="EMBL" id="GEM43916.1"/>
    </source>
</evidence>
<keyword evidence="4" id="KW-1185">Reference proteome</keyword>
<dbReference type="Proteomes" id="UP000321424">
    <property type="component" value="Unassembled WGS sequence"/>
</dbReference>
<dbReference type="EMBL" id="BJXA01000121">
    <property type="protein sequence ID" value="GEM43916.1"/>
    <property type="molecule type" value="Genomic_DNA"/>
</dbReference>
<feature type="compositionally biased region" description="Gly residues" evidence="1">
    <location>
        <begin position="81"/>
        <end position="90"/>
    </location>
</feature>
<gene>
    <name evidence="3" type="ORF">NN4_84350</name>
</gene>
<feature type="chain" id="PRO_5039082321" description="Ricin B lectin domain-containing protein" evidence="2">
    <location>
        <begin position="44"/>
        <end position="90"/>
    </location>
</feature>
<accession>A0A511MUY7</accession>
<evidence type="ECO:0000256" key="2">
    <source>
        <dbReference type="SAM" id="SignalP"/>
    </source>
</evidence>
<proteinExistence type="predicted"/>
<dbReference type="AlphaFoldDB" id="A0A511MUY7"/>
<reference evidence="3 4" key="1">
    <citation type="submission" date="2019-07" db="EMBL/GenBank/DDBJ databases">
        <title>Whole genome shotgun sequence of Nocardia ninae NBRC 108245.</title>
        <authorList>
            <person name="Hosoyama A."/>
            <person name="Uohara A."/>
            <person name="Ohji S."/>
            <person name="Ichikawa N."/>
        </authorList>
    </citation>
    <scope>NUCLEOTIDE SEQUENCE [LARGE SCALE GENOMIC DNA]</scope>
    <source>
        <strain evidence="3 4">NBRC 108245</strain>
    </source>
</reference>
<evidence type="ECO:0000256" key="1">
    <source>
        <dbReference type="SAM" id="MobiDB-lite"/>
    </source>
</evidence>